<name>A0ABP6ZPG5_9ACTN</name>
<dbReference type="Pfam" id="PF10604">
    <property type="entry name" value="Polyketide_cyc2"/>
    <property type="match status" value="1"/>
</dbReference>
<dbReference type="RefSeq" id="WP_344803013.1">
    <property type="nucleotide sequence ID" value="NZ_BAABAB010000010.1"/>
</dbReference>
<dbReference type="CDD" id="cd07812">
    <property type="entry name" value="SRPBCC"/>
    <property type="match status" value="1"/>
</dbReference>
<proteinExistence type="predicted"/>
<dbReference type="EMBL" id="BAABAB010000010">
    <property type="protein sequence ID" value="GAA3614274.1"/>
    <property type="molecule type" value="Genomic_DNA"/>
</dbReference>
<dbReference type="SUPFAM" id="SSF55961">
    <property type="entry name" value="Bet v1-like"/>
    <property type="match status" value="1"/>
</dbReference>
<evidence type="ECO:0000313" key="2">
    <source>
        <dbReference type="Proteomes" id="UP001501490"/>
    </source>
</evidence>
<evidence type="ECO:0000313" key="1">
    <source>
        <dbReference type="EMBL" id="GAA3614274.1"/>
    </source>
</evidence>
<keyword evidence="2" id="KW-1185">Reference proteome</keyword>
<protein>
    <submittedName>
        <fullName evidence="1">SRPBCC family protein</fullName>
    </submittedName>
</protein>
<dbReference type="InterPro" id="IPR023393">
    <property type="entry name" value="START-like_dom_sf"/>
</dbReference>
<dbReference type="Proteomes" id="UP001501490">
    <property type="component" value="Unassembled WGS sequence"/>
</dbReference>
<comment type="caution">
    <text evidence="1">The sequence shown here is derived from an EMBL/GenBank/DDBJ whole genome shotgun (WGS) entry which is preliminary data.</text>
</comment>
<organism evidence="1 2">
    <name type="scientific">Microlunatus ginsengisoli</name>
    <dbReference type="NCBI Taxonomy" id="363863"/>
    <lineage>
        <taxon>Bacteria</taxon>
        <taxon>Bacillati</taxon>
        <taxon>Actinomycetota</taxon>
        <taxon>Actinomycetes</taxon>
        <taxon>Propionibacteriales</taxon>
        <taxon>Propionibacteriaceae</taxon>
        <taxon>Microlunatus</taxon>
    </lineage>
</organism>
<reference evidence="2" key="1">
    <citation type="journal article" date="2019" name="Int. J. Syst. Evol. Microbiol.">
        <title>The Global Catalogue of Microorganisms (GCM) 10K type strain sequencing project: providing services to taxonomists for standard genome sequencing and annotation.</title>
        <authorList>
            <consortium name="The Broad Institute Genomics Platform"/>
            <consortium name="The Broad Institute Genome Sequencing Center for Infectious Disease"/>
            <person name="Wu L."/>
            <person name="Ma J."/>
        </authorList>
    </citation>
    <scope>NUCLEOTIDE SEQUENCE [LARGE SCALE GENOMIC DNA]</scope>
    <source>
        <strain evidence="2">JCM 16929</strain>
    </source>
</reference>
<dbReference type="Gene3D" id="3.30.530.20">
    <property type="match status" value="1"/>
</dbReference>
<gene>
    <name evidence="1" type="ORF">GCM10022236_15220</name>
</gene>
<dbReference type="InterPro" id="IPR019587">
    <property type="entry name" value="Polyketide_cyclase/dehydratase"/>
</dbReference>
<sequence>MRGSVTVWMNAAPEVVWDVVSDVTRIGEFSPETFEAEWADGATGPVLGAHFRGHVKRNGIGPTYWSSCKVTACEPGSEFGFAVYAAGTRANNWHYRLEPRDGGTEVTESFELGTHPAFRVYAVLFGRARRRTNERGMRQTLERIKSVVEHEPRPTS</sequence>
<accession>A0ABP6ZPG5</accession>